<dbReference type="SUPFAM" id="SSF52833">
    <property type="entry name" value="Thioredoxin-like"/>
    <property type="match status" value="1"/>
</dbReference>
<evidence type="ECO:0000313" key="2">
    <source>
        <dbReference type="EMBL" id="NYZ63601.1"/>
    </source>
</evidence>
<accession>A0A7Z0QTE2</accession>
<name>A0A7Z0QTE2_9GAMM</name>
<reference evidence="2 3" key="1">
    <citation type="submission" date="2020-07" db="EMBL/GenBank/DDBJ databases">
        <title>isolation of Luteimonas sp. SJ-16.</title>
        <authorList>
            <person name="Huang X.-X."/>
            <person name="Xu L."/>
            <person name="Sun J.-Q."/>
        </authorList>
    </citation>
    <scope>NUCLEOTIDE SEQUENCE [LARGE SCALE GENOMIC DNA]</scope>
    <source>
        <strain evidence="2 3">SJ-16</strain>
    </source>
</reference>
<organism evidence="2 3">
    <name type="scientific">Luteimonas deserti</name>
    <dbReference type="NCBI Taxonomy" id="2752306"/>
    <lineage>
        <taxon>Bacteria</taxon>
        <taxon>Pseudomonadati</taxon>
        <taxon>Pseudomonadota</taxon>
        <taxon>Gammaproteobacteria</taxon>
        <taxon>Lysobacterales</taxon>
        <taxon>Lysobacteraceae</taxon>
        <taxon>Luteimonas</taxon>
    </lineage>
</organism>
<sequence length="117" mass="12703">MRILVLLGTLALAGAWLHLHGAAPQLQADDPRRGTGETGIVMLAAEWCGYCRRQQAEFAAAKVRYRVLDIDTPDGARAMRAIGARGVPVTVIGQQVVRGYDTAALADRLQPLGYRIY</sequence>
<dbReference type="RefSeq" id="WP_180545825.1">
    <property type="nucleotide sequence ID" value="NZ_JACCJZ010000020.1"/>
</dbReference>
<proteinExistence type="predicted"/>
<dbReference type="EMBL" id="JACCJZ010000020">
    <property type="protein sequence ID" value="NYZ63601.1"/>
    <property type="molecule type" value="Genomic_DNA"/>
</dbReference>
<dbReference type="Proteomes" id="UP000589896">
    <property type="component" value="Unassembled WGS sequence"/>
</dbReference>
<feature type="domain" description="Glutaredoxin" evidence="1">
    <location>
        <begin position="41"/>
        <end position="97"/>
    </location>
</feature>
<dbReference type="PROSITE" id="PS51354">
    <property type="entry name" value="GLUTAREDOXIN_2"/>
    <property type="match status" value="1"/>
</dbReference>
<dbReference type="InterPro" id="IPR002109">
    <property type="entry name" value="Glutaredoxin"/>
</dbReference>
<dbReference type="Gene3D" id="3.40.30.10">
    <property type="entry name" value="Glutaredoxin"/>
    <property type="match status" value="1"/>
</dbReference>
<keyword evidence="3" id="KW-1185">Reference proteome</keyword>
<evidence type="ECO:0000259" key="1">
    <source>
        <dbReference type="Pfam" id="PF00462"/>
    </source>
</evidence>
<comment type="caution">
    <text evidence="2">The sequence shown here is derived from an EMBL/GenBank/DDBJ whole genome shotgun (WGS) entry which is preliminary data.</text>
</comment>
<evidence type="ECO:0000313" key="3">
    <source>
        <dbReference type="Proteomes" id="UP000589896"/>
    </source>
</evidence>
<gene>
    <name evidence="2" type="ORF">H0E82_12665</name>
</gene>
<dbReference type="AlphaFoldDB" id="A0A7Z0QTE2"/>
<dbReference type="CDD" id="cd02976">
    <property type="entry name" value="NrdH"/>
    <property type="match status" value="1"/>
</dbReference>
<dbReference type="InterPro" id="IPR036249">
    <property type="entry name" value="Thioredoxin-like_sf"/>
</dbReference>
<protein>
    <submittedName>
        <fullName evidence="2">Glutaredoxin family protein</fullName>
    </submittedName>
</protein>
<dbReference type="Pfam" id="PF00462">
    <property type="entry name" value="Glutaredoxin"/>
    <property type="match status" value="1"/>
</dbReference>